<evidence type="ECO:0000259" key="1">
    <source>
        <dbReference type="Pfam" id="PF04851"/>
    </source>
</evidence>
<dbReference type="GO" id="GO:0005524">
    <property type="term" value="F:ATP binding"/>
    <property type="evidence" value="ECO:0007669"/>
    <property type="project" value="InterPro"/>
</dbReference>
<dbReference type="Pfam" id="PF04851">
    <property type="entry name" value="ResIII"/>
    <property type="match status" value="1"/>
</dbReference>
<dbReference type="OMA" id="YIAQTHR"/>
<dbReference type="InterPro" id="IPR027417">
    <property type="entry name" value="P-loop_NTPase"/>
</dbReference>
<dbReference type="SUPFAM" id="SSF52540">
    <property type="entry name" value="P-loop containing nucleoside triphosphate hydrolases"/>
    <property type="match status" value="1"/>
</dbReference>
<evidence type="ECO:0000313" key="4">
    <source>
        <dbReference type="RefSeq" id="XP_033179644.1"/>
    </source>
</evidence>
<dbReference type="InterPro" id="IPR006935">
    <property type="entry name" value="Helicase/UvrB_N"/>
</dbReference>
<dbReference type="Proteomes" id="UP000515180">
    <property type="component" value="Unplaced"/>
</dbReference>
<reference evidence="3 4" key="1">
    <citation type="submission" date="2025-04" db="UniProtKB">
        <authorList>
            <consortium name="RefSeq"/>
        </authorList>
    </citation>
    <scope>IDENTIFICATION</scope>
</reference>
<dbReference type="RefSeq" id="XP_033179644.1">
    <property type="nucleotide sequence ID" value="XM_033323753.1"/>
</dbReference>
<dbReference type="GeneID" id="112213778"/>
<accession>A0A6P8LYR4</accession>
<dbReference type="GO" id="GO:0016787">
    <property type="term" value="F:hydrolase activity"/>
    <property type="evidence" value="ECO:0007669"/>
    <property type="project" value="InterPro"/>
</dbReference>
<sequence>MSDAAVQELKKQFGSLSIGQSNCTGCTGEEKELDMKNLNKYQKQAYHDICELLKQETKSIIAIDAPSGNGKTFLLCTLAVKYQKPVKVIIFRKDQASELSLKNIQSYTFVSFCMHHFDLLYHQALKMFRTIDKDKIRELYKLIVYSKKFVAEDTSVLILDIYTIPSPAMLLLLYILSLKHNLHLVFAGDAMQLQPINKSVLHKESNYYIIQILKDLTISNLSKNMRICDTEFKKKVARFYELLQQVQPAGNVPLNYKLRYHLYTQFRPKYFTEENFDTIYIAQTHRNITRRLYRFIEHLKSTGTTYYEVPFRFGLDDIELPLHSRKNKYFPTLLLVPGYKYIYVTEAGVHHAVLLEDILFENKKIEGLKISFLNDKNRVKTIRRVKLNYYQILPDYRNWLYQTSMIHDKNDISQFPLRPYTLTYHATLGRTIDKGQVELSTECVYANFLYIGLCSVRHDSDIHKIHDERDLTGYLMTEYMETLSLKKDSEKYYYRCHLDKGEIHRYIVNNENSQHLDNIEWTTMNDIHQFEKSQIDFIRIKRSEYEKSNKKEDTPFMQIAEFVKENPHVILKTIEMAPVDKKKKKKKKQEQENKKYEEPDALRYLRHKYDLWLDKKGLIEKDLQK</sequence>
<dbReference type="RefSeq" id="XP_033179643.1">
    <property type="nucleotide sequence ID" value="XM_033323752.1"/>
</dbReference>
<name>A0A6P8LYR4_BOMIM</name>
<organism evidence="2 4">
    <name type="scientific">Bombus impatiens</name>
    <name type="common">Bumblebee</name>
    <dbReference type="NCBI Taxonomy" id="132113"/>
    <lineage>
        <taxon>Eukaryota</taxon>
        <taxon>Metazoa</taxon>
        <taxon>Ecdysozoa</taxon>
        <taxon>Arthropoda</taxon>
        <taxon>Hexapoda</taxon>
        <taxon>Insecta</taxon>
        <taxon>Pterygota</taxon>
        <taxon>Neoptera</taxon>
        <taxon>Endopterygota</taxon>
        <taxon>Hymenoptera</taxon>
        <taxon>Apocrita</taxon>
        <taxon>Aculeata</taxon>
        <taxon>Apoidea</taxon>
        <taxon>Anthophila</taxon>
        <taxon>Apidae</taxon>
        <taxon>Bombus</taxon>
        <taxon>Pyrobombus</taxon>
    </lineage>
</organism>
<dbReference type="OrthoDB" id="7613841at2759"/>
<dbReference type="Gene3D" id="3.40.50.300">
    <property type="entry name" value="P-loop containing nucleotide triphosphate hydrolases"/>
    <property type="match status" value="1"/>
</dbReference>
<evidence type="ECO:0000313" key="2">
    <source>
        <dbReference type="Proteomes" id="UP000515180"/>
    </source>
</evidence>
<protein>
    <submittedName>
        <fullName evidence="3 4">Uncharacterized protein LOC112213778</fullName>
    </submittedName>
</protein>
<evidence type="ECO:0000313" key="3">
    <source>
        <dbReference type="RefSeq" id="XP_033179643.1"/>
    </source>
</evidence>
<proteinExistence type="predicted"/>
<dbReference type="GO" id="GO:0003677">
    <property type="term" value="F:DNA binding"/>
    <property type="evidence" value="ECO:0007669"/>
    <property type="project" value="InterPro"/>
</dbReference>
<dbReference type="AlphaFoldDB" id="A0A6P8LYR4"/>
<feature type="domain" description="Helicase/UvrB N-terminal" evidence="1">
    <location>
        <begin position="37"/>
        <end position="96"/>
    </location>
</feature>
<gene>
    <name evidence="3 4" type="primary">LOC112213778</name>
</gene>
<keyword evidence="2" id="KW-1185">Reference proteome</keyword>